<dbReference type="InterPro" id="IPR039809">
    <property type="entry name" value="Chemokine_b/g/d"/>
</dbReference>
<name>A0A8M1KAD7_CLUHA</name>
<feature type="chain" id="PRO_5035464906" evidence="1">
    <location>
        <begin position="27"/>
        <end position="91"/>
    </location>
</feature>
<dbReference type="InterPro" id="IPR001811">
    <property type="entry name" value="Chemokine_IL8-like_dom"/>
</dbReference>
<keyword evidence="3" id="KW-1185">Reference proteome</keyword>
<dbReference type="SMART" id="SM00199">
    <property type="entry name" value="SCY"/>
    <property type="match status" value="1"/>
</dbReference>
<dbReference type="PANTHER" id="PTHR12015">
    <property type="entry name" value="SMALL INDUCIBLE CYTOKINE A"/>
    <property type="match status" value="1"/>
</dbReference>
<evidence type="ECO:0000313" key="3">
    <source>
        <dbReference type="Proteomes" id="UP000515152"/>
    </source>
</evidence>
<dbReference type="Pfam" id="PF00048">
    <property type="entry name" value="IL8"/>
    <property type="match status" value="1"/>
</dbReference>
<dbReference type="OrthoDB" id="8870994at2759"/>
<evidence type="ECO:0000259" key="2">
    <source>
        <dbReference type="SMART" id="SM00199"/>
    </source>
</evidence>
<evidence type="ECO:0000256" key="1">
    <source>
        <dbReference type="SAM" id="SignalP"/>
    </source>
</evidence>
<dbReference type="AlphaFoldDB" id="A0A8M1KAD7"/>
<feature type="signal peptide" evidence="1">
    <location>
        <begin position="1"/>
        <end position="26"/>
    </location>
</feature>
<gene>
    <name evidence="4" type="primary">LOC116218366</name>
</gene>
<proteinExistence type="predicted"/>
<dbReference type="KEGG" id="char:116218366"/>
<organism evidence="3 4">
    <name type="scientific">Clupea harengus</name>
    <name type="common">Atlantic herring</name>
    <dbReference type="NCBI Taxonomy" id="7950"/>
    <lineage>
        <taxon>Eukaryota</taxon>
        <taxon>Metazoa</taxon>
        <taxon>Chordata</taxon>
        <taxon>Craniata</taxon>
        <taxon>Vertebrata</taxon>
        <taxon>Euteleostomi</taxon>
        <taxon>Actinopterygii</taxon>
        <taxon>Neopterygii</taxon>
        <taxon>Teleostei</taxon>
        <taxon>Clupei</taxon>
        <taxon>Clupeiformes</taxon>
        <taxon>Clupeoidei</taxon>
        <taxon>Clupeidae</taxon>
        <taxon>Clupea</taxon>
    </lineage>
</organism>
<dbReference type="RefSeq" id="XP_042558939.1">
    <property type="nucleotide sequence ID" value="XM_042703005.1"/>
</dbReference>
<evidence type="ECO:0000313" key="4">
    <source>
        <dbReference type="RefSeq" id="XP_042558939.1"/>
    </source>
</evidence>
<keyword evidence="1" id="KW-0732">Signal</keyword>
<feature type="domain" description="Chemokine interleukin-8-like" evidence="2">
    <location>
        <begin position="30"/>
        <end position="90"/>
    </location>
</feature>
<protein>
    <submittedName>
        <fullName evidence="4">C-C motif chemokine 20-like</fullName>
    </submittedName>
</protein>
<dbReference type="GO" id="GO:0006955">
    <property type="term" value="P:immune response"/>
    <property type="evidence" value="ECO:0007669"/>
    <property type="project" value="InterPro"/>
</dbReference>
<reference evidence="4" key="1">
    <citation type="submission" date="2025-08" db="UniProtKB">
        <authorList>
            <consortium name="RefSeq"/>
        </authorList>
    </citation>
    <scope>IDENTIFICATION</scope>
</reference>
<dbReference type="GO" id="GO:0005576">
    <property type="term" value="C:extracellular region"/>
    <property type="evidence" value="ECO:0007669"/>
    <property type="project" value="InterPro"/>
</dbReference>
<sequence>MAKISVPALTLIMLCTLVLFSSEAAALRRVSRCCTRYSDSKVPTKDIKGISIQKRNGKCNINAVIVHTTTGKHICVDPDQIWVTDITDKLK</sequence>
<dbReference type="Proteomes" id="UP000515152">
    <property type="component" value="Chromosome 22"/>
</dbReference>
<dbReference type="GeneID" id="116218366"/>
<accession>A0A8M1KAD7</accession>
<dbReference type="GO" id="GO:0008009">
    <property type="term" value="F:chemokine activity"/>
    <property type="evidence" value="ECO:0007669"/>
    <property type="project" value="InterPro"/>
</dbReference>